<keyword evidence="1" id="KW-0812">Transmembrane</keyword>
<accession>A0ABP9FZR1</accession>
<feature type="transmembrane region" description="Helical" evidence="1">
    <location>
        <begin position="30"/>
        <end position="51"/>
    </location>
</feature>
<dbReference type="RefSeq" id="WP_345477955.1">
    <property type="nucleotide sequence ID" value="NZ_BAABLW010000007.1"/>
</dbReference>
<keyword evidence="1" id="KW-0472">Membrane</keyword>
<reference evidence="3" key="1">
    <citation type="journal article" date="2019" name="Int. J. Syst. Evol. Microbiol.">
        <title>The Global Catalogue of Microorganisms (GCM) 10K type strain sequencing project: providing services to taxonomists for standard genome sequencing and annotation.</title>
        <authorList>
            <consortium name="The Broad Institute Genomics Platform"/>
            <consortium name="The Broad Institute Genome Sequencing Center for Infectious Disease"/>
            <person name="Wu L."/>
            <person name="Ma J."/>
        </authorList>
    </citation>
    <scope>NUCLEOTIDE SEQUENCE [LARGE SCALE GENOMIC DNA]</scope>
    <source>
        <strain evidence="3">JCM 19129</strain>
    </source>
</reference>
<organism evidence="2 3">
    <name type="scientific">Nesterenkonia rhizosphaerae</name>
    <dbReference type="NCBI Taxonomy" id="1348272"/>
    <lineage>
        <taxon>Bacteria</taxon>
        <taxon>Bacillati</taxon>
        <taxon>Actinomycetota</taxon>
        <taxon>Actinomycetes</taxon>
        <taxon>Micrococcales</taxon>
        <taxon>Micrococcaceae</taxon>
        <taxon>Nesterenkonia</taxon>
    </lineage>
</organism>
<gene>
    <name evidence="2" type="ORF">GCM10025790_20940</name>
</gene>
<feature type="transmembrane region" description="Helical" evidence="1">
    <location>
        <begin position="102"/>
        <end position="128"/>
    </location>
</feature>
<feature type="transmembrane region" description="Helical" evidence="1">
    <location>
        <begin position="63"/>
        <end position="96"/>
    </location>
</feature>
<evidence type="ECO:0000256" key="1">
    <source>
        <dbReference type="SAM" id="Phobius"/>
    </source>
</evidence>
<feature type="transmembrane region" description="Helical" evidence="1">
    <location>
        <begin position="140"/>
        <end position="158"/>
    </location>
</feature>
<feature type="transmembrane region" description="Helical" evidence="1">
    <location>
        <begin position="5"/>
        <end position="24"/>
    </location>
</feature>
<keyword evidence="1" id="KW-1133">Transmembrane helix</keyword>
<evidence type="ECO:0000313" key="3">
    <source>
        <dbReference type="Proteomes" id="UP001500368"/>
    </source>
</evidence>
<keyword evidence="3" id="KW-1185">Reference proteome</keyword>
<dbReference type="EMBL" id="BAABLW010000007">
    <property type="protein sequence ID" value="GAA4923610.1"/>
    <property type="molecule type" value="Genomic_DNA"/>
</dbReference>
<dbReference type="Proteomes" id="UP001500368">
    <property type="component" value="Unassembled WGS sequence"/>
</dbReference>
<protein>
    <submittedName>
        <fullName evidence="2">Uncharacterized protein</fullName>
    </submittedName>
</protein>
<evidence type="ECO:0000313" key="2">
    <source>
        <dbReference type="EMBL" id="GAA4923610.1"/>
    </source>
</evidence>
<proteinExistence type="predicted"/>
<name>A0ABP9FZR1_9MICC</name>
<sequence>MKTTYLRVTVLLGGAGCVLLSAFLDYQLDIGTFGVATLSFFPLLMGALWYLAGSANQASPYGWAAGLSTIAALVLPISLSTGPALGVLAGTAALAIRGRDPIYFAAFAATLVASLVAGSPAFFLLGLPIHYAQAAPPAQMVYPGLAAVFVLLAVIALAQRSSAVPEPKPISRDYQQSPV</sequence>
<comment type="caution">
    <text evidence="2">The sequence shown here is derived from an EMBL/GenBank/DDBJ whole genome shotgun (WGS) entry which is preliminary data.</text>
</comment>